<dbReference type="SUPFAM" id="SSF52058">
    <property type="entry name" value="L domain-like"/>
    <property type="match status" value="4"/>
</dbReference>
<gene>
    <name evidence="7" type="ORF">ACHKAR_06320</name>
</gene>
<dbReference type="Pfam" id="PF18676">
    <property type="entry name" value="MBG_2"/>
    <property type="match status" value="7"/>
</dbReference>
<dbReference type="PANTHER" id="PTHR46652:SF3">
    <property type="entry name" value="LEUCINE-RICH REPEAT-CONTAINING PROTEIN 9"/>
    <property type="match status" value="1"/>
</dbReference>
<dbReference type="InterPro" id="IPR050836">
    <property type="entry name" value="SDS22/Internalin_LRR"/>
</dbReference>
<dbReference type="RefSeq" id="WP_395416633.1">
    <property type="nucleotide sequence ID" value="NZ_JBIPKE010000014.1"/>
</dbReference>
<feature type="signal peptide" evidence="3">
    <location>
        <begin position="1"/>
        <end position="18"/>
    </location>
</feature>
<comment type="caution">
    <text evidence="7">The sequence shown here is derived from an EMBL/GenBank/DDBJ whole genome shotgun (WGS) entry which is preliminary data.</text>
</comment>
<keyword evidence="2" id="KW-0677">Repeat</keyword>
<evidence type="ECO:0000256" key="2">
    <source>
        <dbReference type="ARBA" id="ARBA00022737"/>
    </source>
</evidence>
<feature type="domain" description="Secretion system C-terminal sorting" evidence="6">
    <location>
        <begin position="2502"/>
        <end position="2568"/>
    </location>
</feature>
<evidence type="ECO:0000256" key="3">
    <source>
        <dbReference type="SAM" id="SignalP"/>
    </source>
</evidence>
<evidence type="ECO:0000256" key="1">
    <source>
        <dbReference type="ARBA" id="ARBA00022614"/>
    </source>
</evidence>
<dbReference type="Pfam" id="PF18887">
    <property type="entry name" value="MBG_3"/>
    <property type="match status" value="1"/>
</dbReference>
<dbReference type="Proteomes" id="UP001610063">
    <property type="component" value="Unassembled WGS sequence"/>
</dbReference>
<keyword evidence="3" id="KW-0732">Signal</keyword>
<dbReference type="PANTHER" id="PTHR46652">
    <property type="entry name" value="LEUCINE-RICH REPEAT AND IQ DOMAIN-CONTAINING PROTEIN 1-RELATED"/>
    <property type="match status" value="1"/>
</dbReference>
<dbReference type="EMBL" id="JBIPKE010000014">
    <property type="protein sequence ID" value="MFH6983044.1"/>
    <property type="molecule type" value="Genomic_DNA"/>
</dbReference>
<dbReference type="Gene3D" id="3.80.10.10">
    <property type="entry name" value="Ribonuclease Inhibitor"/>
    <property type="match status" value="8"/>
</dbReference>
<protein>
    <submittedName>
        <fullName evidence="7">MBG domain-containing protein</fullName>
    </submittedName>
</protein>
<dbReference type="SMART" id="SM00365">
    <property type="entry name" value="LRR_SD22"/>
    <property type="match status" value="8"/>
</dbReference>
<dbReference type="InterPro" id="IPR043772">
    <property type="entry name" value="MBG_3"/>
</dbReference>
<dbReference type="NCBIfam" id="TIGR04183">
    <property type="entry name" value="Por_Secre_tail"/>
    <property type="match status" value="1"/>
</dbReference>
<evidence type="ECO:0000313" key="7">
    <source>
        <dbReference type="EMBL" id="MFH6983044.1"/>
    </source>
</evidence>
<feature type="domain" description="MBG" evidence="4">
    <location>
        <begin position="2260"/>
        <end position="2335"/>
    </location>
</feature>
<evidence type="ECO:0000259" key="5">
    <source>
        <dbReference type="Pfam" id="PF18887"/>
    </source>
</evidence>
<dbReference type="InterPro" id="IPR032675">
    <property type="entry name" value="LRR_dom_sf"/>
</dbReference>
<keyword evidence="8" id="KW-1185">Reference proteome</keyword>
<dbReference type="Gene3D" id="3.30.160.710">
    <property type="match status" value="6"/>
</dbReference>
<dbReference type="Pfam" id="PF18962">
    <property type="entry name" value="Por_Secre_tail"/>
    <property type="match status" value="1"/>
</dbReference>
<feature type="domain" description="MBG" evidence="5">
    <location>
        <begin position="2422"/>
        <end position="2489"/>
    </location>
</feature>
<proteinExistence type="predicted"/>
<feature type="domain" description="MBG" evidence="4">
    <location>
        <begin position="1854"/>
        <end position="1929"/>
    </location>
</feature>
<feature type="domain" description="MBG" evidence="4">
    <location>
        <begin position="2098"/>
        <end position="2172"/>
    </location>
</feature>
<feature type="domain" description="MBG" evidence="4">
    <location>
        <begin position="2341"/>
        <end position="2416"/>
    </location>
</feature>
<keyword evidence="1" id="KW-0433">Leucine-rich repeat</keyword>
<dbReference type="InterPro" id="IPR001611">
    <property type="entry name" value="Leu-rich_rpt"/>
</dbReference>
<evidence type="ECO:0000259" key="6">
    <source>
        <dbReference type="Pfam" id="PF18962"/>
    </source>
</evidence>
<feature type="domain" description="MBG" evidence="4">
    <location>
        <begin position="1935"/>
        <end position="2010"/>
    </location>
</feature>
<dbReference type="PROSITE" id="PS51450">
    <property type="entry name" value="LRR"/>
    <property type="match status" value="2"/>
</dbReference>
<reference evidence="7 8" key="1">
    <citation type="journal article" date="2013" name="Int. J. Syst. Evol. Microbiol.">
        <title>Marinoscillum luteum sp. nov., isolated from marine sediment.</title>
        <authorList>
            <person name="Cha I.T."/>
            <person name="Park S.J."/>
            <person name="Kim S.J."/>
            <person name="Kim J.G."/>
            <person name="Jung M.Y."/>
            <person name="Shin K.S."/>
            <person name="Kwon K.K."/>
            <person name="Yang S.H."/>
            <person name="Seo Y.S."/>
            <person name="Rhee S.K."/>
        </authorList>
    </citation>
    <scope>NUCLEOTIDE SEQUENCE [LARGE SCALE GENOMIC DNA]</scope>
    <source>
        <strain evidence="7 8">KCTC 23939</strain>
    </source>
</reference>
<feature type="domain" description="MBG" evidence="4">
    <location>
        <begin position="2179"/>
        <end position="2254"/>
    </location>
</feature>
<dbReference type="InterPro" id="IPR026444">
    <property type="entry name" value="Secre_tail"/>
</dbReference>
<sequence length="2569" mass="275042">MKKFLTILILTSAVATHAQNVTIPDANFKAAILAHNPTIDTNGDNQIQVSEAEAFTGELSVFNKSIADLTGIEAFVNLTKLNCGANQLTALDVTANIALTRLFCYNNQLTTLDVTQNLLLDTLNTFNNQLSTIDVSQNVALKYLHFGSNNISSIDLSHLTGSLKVLGYGGNPLSSSFDFTSFSELTHLYCNDSELTTLDVSGLTNLQYLFCQNNNLTSLNAKNGTGSIIYLYTLNNPALTCIQVDDPAMNGVTLYVDAGVSFDDNCADPIVGIPDANLKEALLTYTPDIDTNDDGEIRQSEALAYTGALDLSGLGISTALGIEAFENATSLNLSGNAIKVLTLSENAALTTVNVANNELLILSVANGNNTNFVSFDATGNDDLTCITVDDADYSTSNWTDIPAGAGFDVNCVLNIPNTNFKNALLAHNPVIDTNDDDEIQVSEATSFSGALELSYKSITNLAGLEGFGKISTLSINGNTISELDLSLNPFISQFSAEYCGLTDLDVSQNAYLKSLYLSNNALTTLDLSNNSQLTTLYIYNNDLTGLDLSQNDNLSTLYCQGNELTTLSLSTEATLLVLDYGRNPLTGTFDFTPHTSLITLGCDGGEFTSLDVSMLPNLRSLNCNNNLLTELDLSANPDIFSLSAFNNQLTTFDPSGLPLLSQLNLGDNLLTTLDLSNSPALQTVQLPNNSLSSLDFSNGNALNYLDCRNNELTSLNINVGKNVNYLNATGNDDLTCISVYDVDFGATYINVPAGVGYDHNCDDPSINVVDPKLLEALLAYEPAIDLNANQIIETSEAAVFTGALDLSSLGIRNAAGLEAFSSIDALILDDNDFLRLDLSENSSLESLSAQNVGLTILKLNNGNNENFTTLSLAGNPDLLCINVDDPTYAENNWVGIPEGVGFSTDCAVNFEDETFKNHAIFKGYDLNDDDEIQLSEAEAVTGKLTDGYSHSSIGGIEAFQNITELDINSTYPLFTVDLTANHKLIKIYAASGYLSSLDLSMNPNLTHIDLDNARMTFLDIRNGHNDKITVFEARNIGYIDQNLTCINVDDVDYFYDNFSDMVDEEVFFDTNCDDPLVVIPDANFKSALLSMIEDNGDGEVRMSEAEAFEGTIDVSGEEIASLEGIQYFINAIGLVADNNLLTAIDVRRNRALISFSAANNSLTALDVANQNNENFTVFNATGNPDLTCIKVDDPAYAEANWTNVDEGVGFARYCDPNDVVYIPDYYMHTSLYAADVNSSGDITYAEADAYTGLVTIHSNTEDITGLEAFTNISGIRYSGSLIENFDFSPHQALTEINIYGSHNVQSVDFSQNVNLEVLSLSNIELGGVDLTTYPELNRLYLRNCGIASIDLSSSVNLENLNLSDNSLTGIDLSANTNLAYLYLYGNPLASIDLSANELLVEVDLSGAEITTLEVSHLSLLEDLRLEGAKKLTSLDVSQNELLYLLYASANGLEGGDPTPEDYGSLTQVLLPKGGELSDVTLDYHLLESIDLSGMTNSSLNVYLRGNKLKSVDFTGVTGSDFFLDLSLNDLDSIDLSEITGVNAVVNLNENPLKKATLGSVYEVALEDNPDLYCALVDDVAYAEANYFYDEQLTFTTVACENFEAEILSFDLPFQEGDEVIDGESETIMISVEDGTDVTSLEPTIEVPQGATVSPLGSQNFTDPVVYTVTSESGFFTKSYTVSVTVKSLQSITFESIPDKIYGDEAFDISVFASSGLPVDLSFVTGEDLISLSENEISILGTGLVTLQADQAGDSEYAAAVSVQRSFEISPAVLTVTAADAEITYGEAIPSLTYTISGFVNGEDETALDDNPEISTPATAESGAGNYAIELSEGTADNYTFLLEEAVLTIGKADLIVSALDHEMKYGETVGNLAYEIAGFITGEDETDLTTLPILTTGASSASAVGTYTINVSGAASDNYNFTYEQAVLTIQKALLTVTADDQSILYGEDLPELTYEITGFANNQDESVFTSQVIINTAATSTSPVGDYDILVSGAEATNYAFEFVSGILTIEKLDQVISFAALPDVVYGAEPIVLSSTSTSGNDVEFTLVSGPVVKNGNLLTITGAGSVVIEATVDADDIYHAASTVSRTFDITQATLTVTAESETMTYGESLPELSYEIAGFVYDEDVTALASVPEITTEATAMSPVGEYLITVANGAAANYVFVYEAGILEVNPAQLTISADDQSLIYGEAIPELTYTISGFVHSEDATVLDVLPVMATTAEETSGAGTYEITGSGALSGNYTFEYESGNLTIGKANLQISADDQSLIYGEAIPELTYTISGFVHGEDATVLDVLPVMATTAQETSGAGTYEITGSGALSGNYTFEYEAGNLTIGKANLQISAHNQSITYGDPIPPLTYTITGFVHGDDESDLEISPVLTTIATSSSDAGAYTIKVDGAASSDYEISYEHAVLTVGKAEALITLSELEVGYNGSPQSPVVTTTPEGLNYIIEFAAGSEPSEAGAYDFKVVIDEANYKGNAEGVFTISRPLSALNDVQVEVYPNPVSERLFIKGLDQEVNITIMALDGRMVHQEISKDTVEVSHLPGGVYMLAIQTLNRKVLRRIVID</sequence>
<feature type="chain" id="PRO_5047306768" evidence="3">
    <location>
        <begin position="19"/>
        <end position="2569"/>
    </location>
</feature>
<dbReference type="Gene3D" id="2.60.40.2340">
    <property type="match status" value="1"/>
</dbReference>
<name>A0ABW7N8N2_9BACT</name>
<accession>A0ABW7N8N2</accession>
<organism evidence="7 8">
    <name type="scientific">Marinoscillum luteum</name>
    <dbReference type="NCBI Taxonomy" id="861051"/>
    <lineage>
        <taxon>Bacteria</taxon>
        <taxon>Pseudomonadati</taxon>
        <taxon>Bacteroidota</taxon>
        <taxon>Cytophagia</taxon>
        <taxon>Cytophagales</taxon>
        <taxon>Reichenbachiellaceae</taxon>
        <taxon>Marinoscillum</taxon>
    </lineage>
</organism>
<feature type="domain" description="MBG" evidence="4">
    <location>
        <begin position="1773"/>
        <end position="1848"/>
    </location>
</feature>
<evidence type="ECO:0000313" key="8">
    <source>
        <dbReference type="Proteomes" id="UP001610063"/>
    </source>
</evidence>
<dbReference type="InterPro" id="IPR041286">
    <property type="entry name" value="MBG_2"/>
</dbReference>
<evidence type="ECO:0000259" key="4">
    <source>
        <dbReference type="Pfam" id="PF18676"/>
    </source>
</evidence>